<dbReference type="Proteomes" id="UP000664940">
    <property type="component" value="Unassembled WGS sequence"/>
</dbReference>
<comment type="caution">
    <text evidence="1">The sequence shown here is derived from an EMBL/GenBank/DDBJ whole genome shotgun (WGS) entry which is preliminary data.</text>
</comment>
<gene>
    <name evidence="1" type="ORF">HJG60_010221</name>
</gene>
<name>A0A834AWJ6_9CHIR</name>
<evidence type="ECO:0000313" key="1">
    <source>
        <dbReference type="EMBL" id="KAF6119835.1"/>
    </source>
</evidence>
<protein>
    <submittedName>
        <fullName evidence="1">Uncharacterized protein</fullName>
    </submittedName>
</protein>
<proteinExistence type="predicted"/>
<accession>A0A834AWJ6</accession>
<evidence type="ECO:0000313" key="2">
    <source>
        <dbReference type="Proteomes" id="UP000664940"/>
    </source>
</evidence>
<reference evidence="1 2" key="1">
    <citation type="journal article" date="2020" name="Nature">
        <title>Six reference-quality genomes reveal evolution of bat adaptations.</title>
        <authorList>
            <person name="Jebb D."/>
            <person name="Huang Z."/>
            <person name="Pippel M."/>
            <person name="Hughes G.M."/>
            <person name="Lavrichenko K."/>
            <person name="Devanna P."/>
            <person name="Winkler S."/>
            <person name="Jermiin L.S."/>
            <person name="Skirmuntt E.C."/>
            <person name="Katzourakis A."/>
            <person name="Burkitt-Gray L."/>
            <person name="Ray D.A."/>
            <person name="Sullivan K.A.M."/>
            <person name="Roscito J.G."/>
            <person name="Kirilenko B.M."/>
            <person name="Davalos L.M."/>
            <person name="Corthals A.P."/>
            <person name="Power M.L."/>
            <person name="Jones G."/>
            <person name="Ransome R.D."/>
            <person name="Dechmann D.K.N."/>
            <person name="Locatelli A.G."/>
            <person name="Puechmaille S.J."/>
            <person name="Fedrigo O."/>
            <person name="Jarvis E.D."/>
            <person name="Hiller M."/>
            <person name="Vernes S.C."/>
            <person name="Myers E.W."/>
            <person name="Teeling E.C."/>
        </authorList>
    </citation>
    <scope>NUCLEOTIDE SEQUENCE [LARGE SCALE GENOMIC DNA]</scope>
    <source>
        <strain evidence="1">Bat1K_MPI-CBG_1</strain>
    </source>
</reference>
<sequence>MFNILRCSTCCIPSTTWITFNRFLTIFKAFVPYFHLCCTHCIVPESLLSRPNSFCRGMFKLNIKSDADSLLYLLSHFECNGHTVHILTQWCVLSPLTSTVKLSLFMHVHSVYSPWLPGYIDVAQSVFVTLINNGWTFSGQTLYV</sequence>
<dbReference type="AlphaFoldDB" id="A0A834AWJ6"/>
<organism evidence="1 2">
    <name type="scientific">Phyllostomus discolor</name>
    <name type="common">pale spear-nosed bat</name>
    <dbReference type="NCBI Taxonomy" id="89673"/>
    <lineage>
        <taxon>Eukaryota</taxon>
        <taxon>Metazoa</taxon>
        <taxon>Chordata</taxon>
        <taxon>Craniata</taxon>
        <taxon>Vertebrata</taxon>
        <taxon>Euteleostomi</taxon>
        <taxon>Mammalia</taxon>
        <taxon>Eutheria</taxon>
        <taxon>Laurasiatheria</taxon>
        <taxon>Chiroptera</taxon>
        <taxon>Yangochiroptera</taxon>
        <taxon>Phyllostomidae</taxon>
        <taxon>Phyllostominae</taxon>
        <taxon>Phyllostomus</taxon>
    </lineage>
</organism>
<dbReference type="EMBL" id="JABVXQ010000003">
    <property type="protein sequence ID" value="KAF6119835.1"/>
    <property type="molecule type" value="Genomic_DNA"/>
</dbReference>